<gene>
    <name evidence="10" type="ORF">GND95_10435</name>
</gene>
<dbReference type="EC" id="3.6.1.1" evidence="2"/>
<dbReference type="SMART" id="SM00116">
    <property type="entry name" value="CBS"/>
    <property type="match status" value="2"/>
</dbReference>
<organism evidence="10 11">
    <name type="scientific">Defluviitalea raffinosedens</name>
    <dbReference type="NCBI Taxonomy" id="1450156"/>
    <lineage>
        <taxon>Bacteria</taxon>
        <taxon>Bacillati</taxon>
        <taxon>Bacillota</taxon>
        <taxon>Clostridia</taxon>
        <taxon>Lachnospirales</taxon>
        <taxon>Defluviitaleaceae</taxon>
        <taxon>Defluviitalea</taxon>
    </lineage>
</organism>
<dbReference type="Pfam" id="PF07085">
    <property type="entry name" value="DRTGG"/>
    <property type="match status" value="1"/>
</dbReference>
<dbReference type="PANTHER" id="PTHR12112">
    <property type="entry name" value="BNIP - RELATED"/>
    <property type="match status" value="1"/>
</dbReference>
<dbReference type="SMART" id="SM01131">
    <property type="entry name" value="DHHA2"/>
    <property type="match status" value="1"/>
</dbReference>
<dbReference type="EMBL" id="WSLF01000010">
    <property type="protein sequence ID" value="KAE9632992.1"/>
    <property type="molecule type" value="Genomic_DNA"/>
</dbReference>
<feature type="domain" description="CBS" evidence="9">
    <location>
        <begin position="249"/>
        <end position="307"/>
    </location>
</feature>
<dbReference type="SUPFAM" id="SSF75138">
    <property type="entry name" value="HprK N-terminal domain-like"/>
    <property type="match status" value="1"/>
</dbReference>
<dbReference type="NCBIfam" id="NF011442">
    <property type="entry name" value="PRK14869.1-4"/>
    <property type="match status" value="1"/>
</dbReference>
<dbReference type="InterPro" id="IPR001667">
    <property type="entry name" value="DDH_dom"/>
</dbReference>
<keyword evidence="11" id="KW-1185">Reference proteome</keyword>
<keyword evidence="8" id="KW-0129">CBS domain</keyword>
<evidence type="ECO:0000259" key="9">
    <source>
        <dbReference type="PROSITE" id="PS51371"/>
    </source>
</evidence>
<dbReference type="InterPro" id="IPR028979">
    <property type="entry name" value="Ser_kin/Pase_Hpr-like_N_sf"/>
</dbReference>
<comment type="catalytic activity">
    <reaction evidence="7">
        <text>diphosphate + H2O = 2 phosphate + H(+)</text>
        <dbReference type="Rhea" id="RHEA:24576"/>
        <dbReference type="ChEBI" id="CHEBI:15377"/>
        <dbReference type="ChEBI" id="CHEBI:15378"/>
        <dbReference type="ChEBI" id="CHEBI:33019"/>
        <dbReference type="ChEBI" id="CHEBI:43474"/>
        <dbReference type="EC" id="3.6.1.1"/>
    </reaction>
</comment>
<sequence length="542" mass="60769">MDKPIFIFGHQNPDTDSICSAIAYAHLKRELGFRNVQAVRLGNINKETEFALNFFKAAPPPLLSDVEPQVADLNFYKPYVVHRDDSIKSVWDLMKKVERNMIPVVDEEDRLNGIVSLKDIAASYMEFSDEMAIKNNKTRFSNLIKVLDGEILGGRYPYEYVEGSIYTDSTLLKGQKLSRGDILIIGCDKDIQEKVKNAGAGCIIVAGDKDFNLSLDLGEDLSCAVVKVPHSFFKTIKLINQSIPVSAIMRKHNLVYFQMDDYVDEIKEIMQSSTHRSFPVVDAKGKVKGIVSRRHLIDFNRKHVILVDHNEKGQSIKGLEKATILEIIDHHRVADIHTMAPLYFRAEPVGCTATIVSKMYRENHIEPTPQMAGLMLSAILSDTLIFKSPTCMEEDKKQAEYLAKLAGVDIEKYGMSLIVAGTSLEGKTAEQLYYTDMKKFVFGKYNVAISQINTADFKGLFNLIPDIKAMMYKLCETQNYDLVLLMVTDLLLGGTELIAIGSGKELVTRAFGLNSKEDSIFLPGVLSRKKQVVPKLMNAAQM</sequence>
<accession>A0A7C8HDW0</accession>
<dbReference type="GO" id="GO:0004427">
    <property type="term" value="F:inorganic diphosphate phosphatase activity"/>
    <property type="evidence" value="ECO:0007669"/>
    <property type="project" value="UniProtKB-EC"/>
</dbReference>
<keyword evidence="5" id="KW-0464">Manganese</keyword>
<dbReference type="InterPro" id="IPR010766">
    <property type="entry name" value="DRTGG"/>
</dbReference>
<dbReference type="InterPro" id="IPR046342">
    <property type="entry name" value="CBS_dom_sf"/>
</dbReference>
<keyword evidence="3" id="KW-0479">Metal-binding</keyword>
<dbReference type="Gene3D" id="3.10.310.20">
    <property type="entry name" value="DHHA2 domain"/>
    <property type="match status" value="1"/>
</dbReference>
<evidence type="ECO:0000256" key="1">
    <source>
        <dbReference type="ARBA" id="ARBA00001936"/>
    </source>
</evidence>
<protein>
    <recommendedName>
        <fullName evidence="2">inorganic diphosphatase</fullName>
        <ecNumber evidence="2">3.6.1.1</ecNumber>
    </recommendedName>
    <alternativeName>
        <fullName evidence="6">Pyrophosphate phospho-hydrolase</fullName>
    </alternativeName>
</protein>
<dbReference type="InterPro" id="IPR038763">
    <property type="entry name" value="DHH_sf"/>
</dbReference>
<dbReference type="NCBIfam" id="NF003877">
    <property type="entry name" value="PRK05427.1"/>
    <property type="match status" value="1"/>
</dbReference>
<comment type="caution">
    <text evidence="10">The sequence shown here is derived from an EMBL/GenBank/DDBJ whole genome shotgun (WGS) entry which is preliminary data.</text>
</comment>
<dbReference type="SUPFAM" id="SSF64182">
    <property type="entry name" value="DHH phosphoesterases"/>
    <property type="match status" value="1"/>
</dbReference>
<dbReference type="InterPro" id="IPR000644">
    <property type="entry name" value="CBS_dom"/>
</dbReference>
<reference evidence="10 11" key="1">
    <citation type="submission" date="2019-12" db="EMBL/GenBank/DDBJ databases">
        <title>Defluviitalea raffinosedens, isolated from a biogas fermenter, genome sequencing and characterization.</title>
        <authorList>
            <person name="Rettenmaier R."/>
            <person name="Schneider M."/>
            <person name="Neuhaus K."/>
            <person name="Liebl W."/>
            <person name="Zverlov V."/>
        </authorList>
    </citation>
    <scope>NUCLEOTIDE SEQUENCE [LARGE SCALE GENOMIC DNA]</scope>
    <source>
        <strain evidence="10 11">249c-K6</strain>
    </source>
</reference>
<dbReference type="GO" id="GO:0046872">
    <property type="term" value="F:metal ion binding"/>
    <property type="evidence" value="ECO:0007669"/>
    <property type="project" value="UniProtKB-KW"/>
</dbReference>
<evidence type="ECO:0000256" key="5">
    <source>
        <dbReference type="ARBA" id="ARBA00023211"/>
    </source>
</evidence>
<evidence type="ECO:0000256" key="8">
    <source>
        <dbReference type="PROSITE-ProRule" id="PRU00703"/>
    </source>
</evidence>
<evidence type="ECO:0000313" key="11">
    <source>
        <dbReference type="Proteomes" id="UP000483018"/>
    </source>
</evidence>
<comment type="cofactor">
    <cofactor evidence="1">
        <name>Mn(2+)</name>
        <dbReference type="ChEBI" id="CHEBI:29035"/>
    </cofactor>
</comment>
<evidence type="ECO:0000256" key="4">
    <source>
        <dbReference type="ARBA" id="ARBA00022801"/>
    </source>
</evidence>
<dbReference type="Pfam" id="PF01368">
    <property type="entry name" value="DHH"/>
    <property type="match status" value="1"/>
</dbReference>
<dbReference type="GO" id="GO:0005737">
    <property type="term" value="C:cytoplasm"/>
    <property type="evidence" value="ECO:0007669"/>
    <property type="project" value="InterPro"/>
</dbReference>
<dbReference type="Gene3D" id="3.40.1390.20">
    <property type="entry name" value="HprK N-terminal domain-like"/>
    <property type="match status" value="1"/>
</dbReference>
<feature type="domain" description="CBS" evidence="9">
    <location>
        <begin position="73"/>
        <end position="130"/>
    </location>
</feature>
<name>A0A7C8HDW0_9FIRM</name>
<dbReference type="FunFam" id="3.90.1640.10:FF:000001">
    <property type="entry name" value="Probable manganese-dependent inorganic pyrophosphatase"/>
    <property type="match status" value="1"/>
</dbReference>
<dbReference type="Pfam" id="PF02833">
    <property type="entry name" value="DHHA2"/>
    <property type="match status" value="1"/>
</dbReference>
<evidence type="ECO:0000256" key="3">
    <source>
        <dbReference type="ARBA" id="ARBA00022723"/>
    </source>
</evidence>
<dbReference type="InterPro" id="IPR004097">
    <property type="entry name" value="DHHA2"/>
</dbReference>
<dbReference type="InterPro" id="IPR038222">
    <property type="entry name" value="DHHA2_dom_sf"/>
</dbReference>
<dbReference type="NCBIfam" id="NF011443">
    <property type="entry name" value="PRK14869.1-5"/>
    <property type="match status" value="1"/>
</dbReference>
<dbReference type="SUPFAM" id="SSF54631">
    <property type="entry name" value="CBS-domain pair"/>
    <property type="match status" value="1"/>
</dbReference>
<dbReference type="OrthoDB" id="9766150at2"/>
<dbReference type="PROSITE" id="PS51371">
    <property type="entry name" value="CBS"/>
    <property type="match status" value="2"/>
</dbReference>
<proteinExistence type="predicted"/>
<evidence type="ECO:0000256" key="6">
    <source>
        <dbReference type="ARBA" id="ARBA00032535"/>
    </source>
</evidence>
<evidence type="ECO:0000256" key="7">
    <source>
        <dbReference type="ARBA" id="ARBA00047820"/>
    </source>
</evidence>
<dbReference type="PANTHER" id="PTHR12112:SF22">
    <property type="entry name" value="MANGANESE-DEPENDENT INORGANIC PYROPHOSPHATASE-RELATED"/>
    <property type="match status" value="1"/>
</dbReference>
<evidence type="ECO:0000256" key="2">
    <source>
        <dbReference type="ARBA" id="ARBA00012146"/>
    </source>
</evidence>
<dbReference type="Proteomes" id="UP000483018">
    <property type="component" value="Unassembled WGS sequence"/>
</dbReference>
<dbReference type="Pfam" id="PF00571">
    <property type="entry name" value="CBS"/>
    <property type="match status" value="2"/>
</dbReference>
<dbReference type="Gene3D" id="3.90.1640.10">
    <property type="entry name" value="inorganic pyrophosphatase (n-terminal core)"/>
    <property type="match status" value="1"/>
</dbReference>
<dbReference type="Gene3D" id="3.10.580.10">
    <property type="entry name" value="CBS-domain"/>
    <property type="match status" value="1"/>
</dbReference>
<evidence type="ECO:0000313" key="10">
    <source>
        <dbReference type="EMBL" id="KAE9632992.1"/>
    </source>
</evidence>
<dbReference type="AlphaFoldDB" id="A0A7C8HDW0"/>
<keyword evidence="4 10" id="KW-0378">Hydrolase</keyword>